<feature type="coiled-coil region" evidence="1">
    <location>
        <begin position="176"/>
        <end position="221"/>
    </location>
</feature>
<keyword evidence="1" id="KW-0175">Coiled coil</keyword>
<accession>A0ABD0Z0K7</accession>
<reference evidence="2 3" key="1">
    <citation type="submission" date="2024-07" db="EMBL/GenBank/DDBJ databases">
        <title>Chromosome-level genome assembly of the water stick insect Ranatra chinensis (Heteroptera: Nepidae).</title>
        <authorList>
            <person name="Liu X."/>
        </authorList>
    </citation>
    <scope>NUCLEOTIDE SEQUENCE [LARGE SCALE GENOMIC DNA]</scope>
    <source>
        <strain evidence="2">Cailab_2021Rc</strain>
        <tissue evidence="2">Muscle</tissue>
    </source>
</reference>
<dbReference type="EMBL" id="JBFDAA010000005">
    <property type="protein sequence ID" value="KAL1132442.1"/>
    <property type="molecule type" value="Genomic_DNA"/>
</dbReference>
<name>A0ABD0Z0K7_9HEMI</name>
<evidence type="ECO:0000313" key="3">
    <source>
        <dbReference type="Proteomes" id="UP001558652"/>
    </source>
</evidence>
<sequence>MRSRFEEYYVKSGRGGRKLDDVRDKYQRACRRLHLVHNEYVLLLAEAEQMQRDLRSCLLPTLLHQHQATLQAFILNWRSILKEVAIHWNFTSRQFRDVFTRSEAHVDTIEPSDEYSDFLQRQTYVIWTSPPELVDFSFDNSLVEDTSGKLLANTLAVDNLTVEWVRGKLSETEPKLKECQEKLSNKNAHLQKMSEVELAELQCEEKKLAKQLEVIKKALTELGCEEVPSGCDIPIETNYDHNQDNQVWY</sequence>
<dbReference type="InterPro" id="IPR027267">
    <property type="entry name" value="AH/BAR_dom_sf"/>
</dbReference>
<comment type="caution">
    <text evidence="2">The sequence shown here is derived from an EMBL/GenBank/DDBJ whole genome shotgun (WGS) entry which is preliminary data.</text>
</comment>
<protein>
    <recommendedName>
        <fullName evidence="4">F-BAR domain-containing protein</fullName>
    </recommendedName>
</protein>
<organism evidence="2 3">
    <name type="scientific">Ranatra chinensis</name>
    <dbReference type="NCBI Taxonomy" id="642074"/>
    <lineage>
        <taxon>Eukaryota</taxon>
        <taxon>Metazoa</taxon>
        <taxon>Ecdysozoa</taxon>
        <taxon>Arthropoda</taxon>
        <taxon>Hexapoda</taxon>
        <taxon>Insecta</taxon>
        <taxon>Pterygota</taxon>
        <taxon>Neoptera</taxon>
        <taxon>Paraneoptera</taxon>
        <taxon>Hemiptera</taxon>
        <taxon>Heteroptera</taxon>
        <taxon>Panheteroptera</taxon>
        <taxon>Nepomorpha</taxon>
        <taxon>Nepidae</taxon>
        <taxon>Ranatrinae</taxon>
        <taxon>Ranatra</taxon>
    </lineage>
</organism>
<gene>
    <name evidence="2" type="ORF">AAG570_010397</name>
</gene>
<proteinExistence type="predicted"/>
<evidence type="ECO:0000256" key="1">
    <source>
        <dbReference type="SAM" id="Coils"/>
    </source>
</evidence>
<dbReference type="AlphaFoldDB" id="A0ABD0Z0K7"/>
<evidence type="ECO:0008006" key="4">
    <source>
        <dbReference type="Google" id="ProtNLM"/>
    </source>
</evidence>
<evidence type="ECO:0000313" key="2">
    <source>
        <dbReference type="EMBL" id="KAL1132442.1"/>
    </source>
</evidence>
<dbReference type="Proteomes" id="UP001558652">
    <property type="component" value="Unassembled WGS sequence"/>
</dbReference>
<keyword evidence="3" id="KW-1185">Reference proteome</keyword>
<dbReference type="Gene3D" id="1.20.1270.60">
    <property type="entry name" value="Arfaptin homology (AH) domain/BAR domain"/>
    <property type="match status" value="1"/>
</dbReference>
<dbReference type="SUPFAM" id="SSF103657">
    <property type="entry name" value="BAR/IMD domain-like"/>
    <property type="match status" value="1"/>
</dbReference>